<dbReference type="Pfam" id="PF09343">
    <property type="entry name" value="DUF2460"/>
    <property type="match status" value="1"/>
</dbReference>
<evidence type="ECO:0000259" key="1">
    <source>
        <dbReference type="Pfam" id="PF09343"/>
    </source>
</evidence>
<evidence type="ECO:0000313" key="2">
    <source>
        <dbReference type="EMBL" id="SFN57354.1"/>
    </source>
</evidence>
<dbReference type="OrthoDB" id="1685145at2"/>
<gene>
    <name evidence="2" type="ORF">SAMN04488056_101343</name>
</gene>
<organism evidence="2 3">
    <name type="scientific">Cohaesibacter marisflavi</name>
    <dbReference type="NCBI Taxonomy" id="655353"/>
    <lineage>
        <taxon>Bacteria</taxon>
        <taxon>Pseudomonadati</taxon>
        <taxon>Pseudomonadota</taxon>
        <taxon>Alphaproteobacteria</taxon>
        <taxon>Hyphomicrobiales</taxon>
        <taxon>Cohaesibacteraceae</taxon>
    </lineage>
</organism>
<dbReference type="AlphaFoldDB" id="A0A1I5A4D7"/>
<dbReference type="NCBIfam" id="TIGR02217">
    <property type="entry name" value="chp_TIGR02217"/>
    <property type="match status" value="1"/>
</dbReference>
<sequence length="208" mass="23097">MNGFHEIRFPLDVGFGASGGPERRTDIATLASGFEERNARWADSRRSYDAGVGLRSIADLQTVLRFYEERRGRLYGFRFRDPFDHASCDAGRAPQPNDQRIGTGDGETTHFQLQKTYGADYAPYVRNIVKPVEGSVRVAIAGQETTDYSVDETNGVILFDRAPDAGEQVTAGFTFDVPVRFDIDKLEFSFSAFEAGDLPSIPLVEVKL</sequence>
<evidence type="ECO:0000313" key="3">
    <source>
        <dbReference type="Proteomes" id="UP000199236"/>
    </source>
</evidence>
<name>A0A1I5A4D7_9HYPH</name>
<accession>A0A1I5A4D7</accession>
<reference evidence="2 3" key="1">
    <citation type="submission" date="2016-10" db="EMBL/GenBank/DDBJ databases">
        <authorList>
            <person name="de Groot N.N."/>
        </authorList>
    </citation>
    <scope>NUCLEOTIDE SEQUENCE [LARGE SCALE GENOMIC DNA]</scope>
    <source>
        <strain evidence="2 3">CGMCC 1.9157</strain>
    </source>
</reference>
<dbReference type="InterPro" id="IPR011740">
    <property type="entry name" value="DUF2460"/>
</dbReference>
<dbReference type="Proteomes" id="UP000199236">
    <property type="component" value="Unassembled WGS sequence"/>
</dbReference>
<protein>
    <submittedName>
        <fullName evidence="2">TIGR02217 family protein</fullName>
    </submittedName>
</protein>
<feature type="domain" description="DUF2460" evidence="1">
    <location>
        <begin position="5"/>
        <end position="207"/>
    </location>
</feature>
<dbReference type="EMBL" id="FOVR01000001">
    <property type="protein sequence ID" value="SFN57354.1"/>
    <property type="molecule type" value="Genomic_DNA"/>
</dbReference>
<proteinExistence type="predicted"/>
<dbReference type="STRING" id="655353.SAMN04488056_101343"/>
<keyword evidence="3" id="KW-1185">Reference proteome</keyword>